<name>A0A0L8APM6_9BACT</name>
<proteinExistence type="predicted"/>
<organism evidence="2 3">
    <name type="scientific">Roseivirga seohaensis subsp. aquiponti</name>
    <dbReference type="NCBI Taxonomy" id="1566026"/>
    <lineage>
        <taxon>Bacteria</taxon>
        <taxon>Pseudomonadati</taxon>
        <taxon>Bacteroidota</taxon>
        <taxon>Cytophagia</taxon>
        <taxon>Cytophagales</taxon>
        <taxon>Roseivirgaceae</taxon>
        <taxon>Roseivirga</taxon>
    </lineage>
</organism>
<keyword evidence="3" id="KW-1185">Reference proteome</keyword>
<reference evidence="3" key="1">
    <citation type="submission" date="2014-11" db="EMBL/GenBank/DDBJ databases">
        <title>Genome sequencing of Roseivirga sp. D-25.</title>
        <authorList>
            <person name="Selvaratnam C."/>
            <person name="Thevarajoo S."/>
            <person name="Goh K.M."/>
            <person name="Eee R."/>
            <person name="Chan K.-G."/>
            <person name="Chong C.S."/>
        </authorList>
    </citation>
    <scope>NUCLEOTIDE SEQUENCE [LARGE SCALE GENOMIC DNA]</scope>
    <source>
        <strain evidence="3">D-25</strain>
    </source>
</reference>
<comment type="caution">
    <text evidence="2">The sequence shown here is derived from an EMBL/GenBank/DDBJ whole genome shotgun (WGS) entry which is preliminary data.</text>
</comment>
<dbReference type="Proteomes" id="UP000036908">
    <property type="component" value="Unassembled WGS sequence"/>
</dbReference>
<dbReference type="RefSeq" id="WP_053221999.1">
    <property type="nucleotide sequence ID" value="NZ_JSVA01000003.1"/>
</dbReference>
<feature type="transmembrane region" description="Helical" evidence="1">
    <location>
        <begin position="65"/>
        <end position="88"/>
    </location>
</feature>
<dbReference type="EMBL" id="JSVA01000003">
    <property type="protein sequence ID" value="KOF04294.1"/>
    <property type="molecule type" value="Genomic_DNA"/>
</dbReference>
<keyword evidence="1" id="KW-1133">Transmembrane helix</keyword>
<dbReference type="OrthoDB" id="826327at2"/>
<evidence type="ECO:0000256" key="1">
    <source>
        <dbReference type="SAM" id="Phobius"/>
    </source>
</evidence>
<keyword evidence="1" id="KW-0812">Transmembrane</keyword>
<protein>
    <submittedName>
        <fullName evidence="2">Uncharacterized protein</fullName>
    </submittedName>
</protein>
<sequence>MSRAKLIDYYIEKSQSPDFQIDQIRKELEPNNIPEEDIRAIVRLVDNHILNSAFTKNSKNRSSELIIAGAILALLGVGVTIATFTGFINLGDNFLVVYGPFFGGVSMIFGGLAQRKNSSSKIRSNRQKLDL</sequence>
<keyword evidence="1" id="KW-0472">Membrane</keyword>
<accession>A0A0L8APM6</accession>
<gene>
    <name evidence="2" type="ORF">OB69_01875</name>
</gene>
<dbReference type="AlphaFoldDB" id="A0A0L8APM6"/>
<dbReference type="PATRIC" id="fig|1566026.4.peg.2075"/>
<feature type="transmembrane region" description="Helical" evidence="1">
    <location>
        <begin position="94"/>
        <end position="113"/>
    </location>
</feature>
<evidence type="ECO:0000313" key="2">
    <source>
        <dbReference type="EMBL" id="KOF04294.1"/>
    </source>
</evidence>
<evidence type="ECO:0000313" key="3">
    <source>
        <dbReference type="Proteomes" id="UP000036908"/>
    </source>
</evidence>